<evidence type="ECO:0000313" key="2">
    <source>
        <dbReference type="Proteomes" id="UP000095285"/>
    </source>
</evidence>
<protein>
    <submittedName>
        <fullName evidence="1 3">Uncharacterized protein</fullName>
    </submittedName>
</protein>
<dbReference type="WBParaSite" id="EN70_6937">
    <property type="protein sequence ID" value="EN70_6937"/>
    <property type="gene ID" value="EN70_6937"/>
</dbReference>
<evidence type="ECO:0000313" key="1">
    <source>
        <dbReference type="EMBL" id="EFO24608.1"/>
    </source>
</evidence>
<dbReference type="KEGG" id="loa:LOAG_03875"/>
<keyword evidence="2" id="KW-1185">Reference proteome</keyword>
<evidence type="ECO:0000313" key="3">
    <source>
        <dbReference type="WBParaSite" id="EN70_6937"/>
    </source>
</evidence>
<dbReference type="InParanoid" id="A0A1I7VW53"/>
<proteinExistence type="predicted"/>
<name>A0A1I7VW53_LOALO</name>
<dbReference type="Proteomes" id="UP000095285">
    <property type="component" value="Unassembled WGS sequence"/>
</dbReference>
<gene>
    <name evidence="1 3" type="ORF">LOAG_03875</name>
</gene>
<reference evidence="3" key="2">
    <citation type="submission" date="2016-11" db="UniProtKB">
        <authorList>
            <consortium name="WormBaseParasite"/>
        </authorList>
    </citation>
    <scope>IDENTIFICATION</scope>
</reference>
<sequence>MVQIGIQSRSFDTNAPYVAYISIRIGYKEYFAIRTVTASKPITQTISYGERNSTLNNSFSSG</sequence>
<accession>A0A1S0U348</accession>
<accession>A0A1I7VW53</accession>
<dbReference type="GeneID" id="9941272"/>
<dbReference type="RefSeq" id="XP_003139460.1">
    <property type="nucleotide sequence ID" value="XM_003139412.1"/>
</dbReference>
<dbReference type="CTD" id="9941272"/>
<reference evidence="1 2" key="1">
    <citation type="submission" date="2012-04" db="EMBL/GenBank/DDBJ databases">
        <title>The Genome Sequence of Loa loa.</title>
        <authorList>
            <consortium name="The Broad Institute Genome Sequencing Platform"/>
            <consortium name="Broad Institute Genome Sequencing Center for Infectious Disease"/>
            <person name="Nutman T.B."/>
            <person name="Fink D.L."/>
            <person name="Russ C."/>
            <person name="Young S."/>
            <person name="Zeng Q."/>
            <person name="Gargeya S."/>
            <person name="Alvarado L."/>
            <person name="Berlin A."/>
            <person name="Chapman S.B."/>
            <person name="Chen Z."/>
            <person name="Freedman E."/>
            <person name="Gellesch M."/>
            <person name="Goldberg J."/>
            <person name="Griggs A."/>
            <person name="Gujja S."/>
            <person name="Heilman E.R."/>
            <person name="Heiman D."/>
            <person name="Howarth C."/>
            <person name="Mehta T."/>
            <person name="Neiman D."/>
            <person name="Pearson M."/>
            <person name="Roberts A."/>
            <person name="Saif S."/>
            <person name="Shea T."/>
            <person name="Shenoy N."/>
            <person name="Sisk P."/>
            <person name="Stolte C."/>
            <person name="Sykes S."/>
            <person name="White J."/>
            <person name="Yandava C."/>
            <person name="Haas B."/>
            <person name="Henn M.R."/>
            <person name="Nusbaum C."/>
            <person name="Birren B."/>
        </authorList>
    </citation>
    <scope>NUCLEOTIDE SEQUENCE [LARGE SCALE GENOMIC DNA]</scope>
</reference>
<organism evidence="2 3">
    <name type="scientific">Loa loa</name>
    <name type="common">Eye worm</name>
    <name type="synonym">Filaria loa</name>
    <dbReference type="NCBI Taxonomy" id="7209"/>
    <lineage>
        <taxon>Eukaryota</taxon>
        <taxon>Metazoa</taxon>
        <taxon>Ecdysozoa</taxon>
        <taxon>Nematoda</taxon>
        <taxon>Chromadorea</taxon>
        <taxon>Rhabditida</taxon>
        <taxon>Spirurina</taxon>
        <taxon>Spiruromorpha</taxon>
        <taxon>Filarioidea</taxon>
        <taxon>Onchocercidae</taxon>
        <taxon>Loa</taxon>
    </lineage>
</organism>
<dbReference type="EMBL" id="JH712384">
    <property type="protein sequence ID" value="EFO24608.1"/>
    <property type="molecule type" value="Genomic_DNA"/>
</dbReference>
<dbReference type="AlphaFoldDB" id="A0A1I7VW53"/>